<evidence type="ECO:0000313" key="3">
    <source>
        <dbReference type="EMBL" id="MFC4612907.1"/>
    </source>
</evidence>
<feature type="transmembrane region" description="Helical" evidence="2">
    <location>
        <begin position="51"/>
        <end position="75"/>
    </location>
</feature>
<feature type="transmembrane region" description="Helical" evidence="2">
    <location>
        <begin position="114"/>
        <end position="133"/>
    </location>
</feature>
<proteinExistence type="predicted"/>
<protein>
    <submittedName>
        <fullName evidence="3">Uncharacterized protein</fullName>
    </submittedName>
</protein>
<dbReference type="RefSeq" id="WP_381203381.1">
    <property type="nucleotide sequence ID" value="NZ_JBHSFE010000039.1"/>
</dbReference>
<feature type="transmembrane region" description="Helical" evidence="2">
    <location>
        <begin position="20"/>
        <end position="39"/>
    </location>
</feature>
<name>A0ABV9GIJ6_9ACTN</name>
<evidence type="ECO:0000313" key="4">
    <source>
        <dbReference type="Proteomes" id="UP001595993"/>
    </source>
</evidence>
<reference evidence="4" key="1">
    <citation type="journal article" date="2019" name="Int. J. Syst. Evol. Microbiol.">
        <title>The Global Catalogue of Microorganisms (GCM) 10K type strain sequencing project: providing services to taxonomists for standard genome sequencing and annotation.</title>
        <authorList>
            <consortium name="The Broad Institute Genomics Platform"/>
            <consortium name="The Broad Institute Genome Sequencing Center for Infectious Disease"/>
            <person name="Wu L."/>
            <person name="Ma J."/>
        </authorList>
    </citation>
    <scope>NUCLEOTIDE SEQUENCE [LARGE SCALE GENOMIC DNA]</scope>
    <source>
        <strain evidence="4">CGMCC 4.7139</strain>
    </source>
</reference>
<keyword evidence="2" id="KW-0472">Membrane</keyword>
<comment type="caution">
    <text evidence="3">The sequence shown here is derived from an EMBL/GenBank/DDBJ whole genome shotgun (WGS) entry which is preliminary data.</text>
</comment>
<organism evidence="3 4">
    <name type="scientific">Streptomyces maoxianensis</name>
    <dbReference type="NCBI Taxonomy" id="1459942"/>
    <lineage>
        <taxon>Bacteria</taxon>
        <taxon>Bacillati</taxon>
        <taxon>Actinomycetota</taxon>
        <taxon>Actinomycetes</taxon>
        <taxon>Kitasatosporales</taxon>
        <taxon>Streptomycetaceae</taxon>
        <taxon>Streptomyces</taxon>
    </lineage>
</organism>
<keyword evidence="2" id="KW-0812">Transmembrane</keyword>
<gene>
    <name evidence="3" type="ORF">ACFO9E_34970</name>
</gene>
<sequence>MKNQPLVVWPDHPWRRRATAVVMALGLLTSAGVLSYVGIKDAFNALAYGGRVMGAIFMAAALVEMVAALALWDYWRKRVLRYSGEAVLMGVGSVTGTNLMFLVIQIEGGDYTRFLWLWIGLGIWSAWALWTLTRQKIWQKIPNPKSVAISAVVSGIVGTAGLTYSQMYVPYSTPVKVPFGVSFGSPTMSADGAVLHVPAHIEFRNTGSVRIFVVGTMWKVTGYPTKFRTEGNSMSDLKKQLSEYGGTLRHVTYSPSHMLGTGNVGSPGDALDPGDDFSTDVTVDLPLRSDIGRVEVSADISYIRADRCKLGNSYKASAENSWDTKGKHTRDAPKWVAQPGNDFYRHHSRIYRSSEMLNLTHAGDYATAWWVLPQWWEEAPFAKGDTDPYMTVSISRDPEGEQFLSDPEQEPYGMKTMWTGTDRTIAQLLQAAKKAPAGTGPDRGGNSRQE</sequence>
<feature type="transmembrane region" description="Helical" evidence="2">
    <location>
        <begin position="87"/>
        <end position="108"/>
    </location>
</feature>
<dbReference type="EMBL" id="JBHSFE010000039">
    <property type="protein sequence ID" value="MFC4612907.1"/>
    <property type="molecule type" value="Genomic_DNA"/>
</dbReference>
<keyword evidence="2" id="KW-1133">Transmembrane helix</keyword>
<keyword evidence="4" id="KW-1185">Reference proteome</keyword>
<dbReference type="Proteomes" id="UP001595993">
    <property type="component" value="Unassembled WGS sequence"/>
</dbReference>
<feature type="region of interest" description="Disordered" evidence="1">
    <location>
        <begin position="431"/>
        <end position="450"/>
    </location>
</feature>
<accession>A0ABV9GIJ6</accession>
<feature type="transmembrane region" description="Helical" evidence="2">
    <location>
        <begin position="145"/>
        <end position="164"/>
    </location>
</feature>
<evidence type="ECO:0000256" key="1">
    <source>
        <dbReference type="SAM" id="MobiDB-lite"/>
    </source>
</evidence>
<evidence type="ECO:0000256" key="2">
    <source>
        <dbReference type="SAM" id="Phobius"/>
    </source>
</evidence>